<dbReference type="Proteomes" id="UP000887565">
    <property type="component" value="Unplaced"/>
</dbReference>
<dbReference type="Pfam" id="PF01145">
    <property type="entry name" value="Band_7"/>
    <property type="match status" value="1"/>
</dbReference>
<dbReference type="GO" id="GO:0070528">
    <property type="term" value="P:protein kinase C signaling"/>
    <property type="evidence" value="ECO:0007669"/>
    <property type="project" value="TreeGrafter"/>
</dbReference>
<dbReference type="GO" id="GO:0031410">
    <property type="term" value="C:cytoplasmic vesicle"/>
    <property type="evidence" value="ECO:0007669"/>
    <property type="project" value="TreeGrafter"/>
</dbReference>
<protein>
    <submittedName>
        <fullName evidence="7">Band 7 domain-containing protein</fullName>
    </submittedName>
</protein>
<dbReference type="GO" id="GO:0016600">
    <property type="term" value="C:flotillin complex"/>
    <property type="evidence" value="ECO:0007669"/>
    <property type="project" value="TreeGrafter"/>
</dbReference>
<dbReference type="GO" id="GO:0002090">
    <property type="term" value="P:regulation of receptor internalization"/>
    <property type="evidence" value="ECO:0007669"/>
    <property type="project" value="TreeGrafter"/>
</dbReference>
<evidence type="ECO:0000256" key="1">
    <source>
        <dbReference type="ARBA" id="ARBA00004370"/>
    </source>
</evidence>
<dbReference type="PANTHER" id="PTHR13806:SF46">
    <property type="entry name" value="FLOTILLIN-1-RELATED"/>
    <property type="match status" value="1"/>
</dbReference>
<proteinExistence type="inferred from homology"/>
<dbReference type="InterPro" id="IPR036013">
    <property type="entry name" value="Band_7/SPFH_dom_sf"/>
</dbReference>
<evidence type="ECO:0000256" key="4">
    <source>
        <dbReference type="RuleBase" id="RU366054"/>
    </source>
</evidence>
<comment type="subcellular location">
    <subcellularLocation>
        <location evidence="1">Membrane</location>
    </subcellularLocation>
</comment>
<keyword evidence="3" id="KW-0472">Membrane</keyword>
<dbReference type="SUPFAM" id="SSF117892">
    <property type="entry name" value="Band 7/SPFH domain"/>
    <property type="match status" value="1"/>
</dbReference>
<dbReference type="CDD" id="cd03399">
    <property type="entry name" value="SPFH_flotillin"/>
    <property type="match status" value="1"/>
</dbReference>
<dbReference type="WBParaSite" id="nRc.2.0.1.t35010-RA">
    <property type="protein sequence ID" value="nRc.2.0.1.t35010-RA"/>
    <property type="gene ID" value="nRc.2.0.1.g35010"/>
</dbReference>
<dbReference type="InterPro" id="IPR001107">
    <property type="entry name" value="Band_7"/>
</dbReference>
<evidence type="ECO:0000256" key="2">
    <source>
        <dbReference type="ARBA" id="ARBA00007161"/>
    </source>
</evidence>
<dbReference type="GO" id="GO:2000049">
    <property type="term" value="P:positive regulation of cell-cell adhesion mediated by cadherin"/>
    <property type="evidence" value="ECO:0007669"/>
    <property type="project" value="TreeGrafter"/>
</dbReference>
<name>A0A915KA60_ROMCU</name>
<organism evidence="6 7">
    <name type="scientific">Romanomermis culicivorax</name>
    <name type="common">Nematode worm</name>
    <dbReference type="NCBI Taxonomy" id="13658"/>
    <lineage>
        <taxon>Eukaryota</taxon>
        <taxon>Metazoa</taxon>
        <taxon>Ecdysozoa</taxon>
        <taxon>Nematoda</taxon>
        <taxon>Enoplea</taxon>
        <taxon>Dorylaimia</taxon>
        <taxon>Mermithida</taxon>
        <taxon>Mermithoidea</taxon>
        <taxon>Mermithidae</taxon>
        <taxon>Romanomermis</taxon>
    </lineage>
</organism>
<dbReference type="AlphaFoldDB" id="A0A915KA60"/>
<accession>A0A915KA60</accession>
<evidence type="ECO:0000256" key="3">
    <source>
        <dbReference type="ARBA" id="ARBA00023136"/>
    </source>
</evidence>
<dbReference type="GO" id="GO:0002020">
    <property type="term" value="F:protease binding"/>
    <property type="evidence" value="ECO:0007669"/>
    <property type="project" value="TreeGrafter"/>
</dbReference>
<sequence length="184" mass="20888">MGYSHPSYIVGGRVWVWPCIQRIQKISVTTMTLVVESPRVYTKLGVPISVTGIAQVKIQTQPEMLIKACEMFLNKKEPEIRQIALETLEGHQRAIMGLMTVEEIFQDRKKFAETVFKVAAADLINMGISVVSYTLKDIRDDQIDLTKSIGNVFQSQFIAQNVMYIKRTSTGAWLFPQTYIVALR</sequence>
<dbReference type="Gene3D" id="3.30.479.30">
    <property type="entry name" value="Band 7 domain"/>
    <property type="match status" value="1"/>
</dbReference>
<dbReference type="GO" id="GO:0072659">
    <property type="term" value="P:protein localization to plasma membrane"/>
    <property type="evidence" value="ECO:0007669"/>
    <property type="project" value="TreeGrafter"/>
</dbReference>
<dbReference type="OMA" id="CHMASER"/>
<comment type="similarity">
    <text evidence="2 4">Belongs to the band 7/mec-2 family. Flotillin subfamily.</text>
</comment>
<evidence type="ECO:0000313" key="7">
    <source>
        <dbReference type="WBParaSite" id="nRc.2.0.1.t35010-RA"/>
    </source>
</evidence>
<reference evidence="7" key="1">
    <citation type="submission" date="2022-11" db="UniProtKB">
        <authorList>
            <consortium name="WormBaseParasite"/>
        </authorList>
    </citation>
    <scope>IDENTIFICATION</scope>
</reference>
<dbReference type="PANTHER" id="PTHR13806">
    <property type="entry name" value="FLOTILLIN-RELATED"/>
    <property type="match status" value="1"/>
</dbReference>
<feature type="domain" description="Band 7" evidence="5">
    <location>
        <begin position="11"/>
        <end position="163"/>
    </location>
</feature>
<dbReference type="InterPro" id="IPR027705">
    <property type="entry name" value="Flotillin_fam"/>
</dbReference>
<evidence type="ECO:0000259" key="5">
    <source>
        <dbReference type="Pfam" id="PF01145"/>
    </source>
</evidence>
<keyword evidence="6" id="KW-1185">Reference proteome</keyword>
<dbReference type="GO" id="GO:0045807">
    <property type="term" value="P:positive regulation of endocytosis"/>
    <property type="evidence" value="ECO:0007669"/>
    <property type="project" value="TreeGrafter"/>
</dbReference>
<evidence type="ECO:0000313" key="6">
    <source>
        <dbReference type="Proteomes" id="UP000887565"/>
    </source>
</evidence>
<dbReference type="GO" id="GO:1901890">
    <property type="term" value="P:positive regulation of cell junction assembly"/>
    <property type="evidence" value="ECO:0007669"/>
    <property type="project" value="TreeGrafter"/>
</dbReference>